<accession>A0A0B7IW13</accession>
<reference evidence="3 4" key="1">
    <citation type="submission" date="2015-01" db="EMBL/GenBank/DDBJ databases">
        <authorList>
            <person name="MANFREDI Pablo"/>
        </authorList>
    </citation>
    <scope>NUCLEOTIDE SEQUENCE [LARGE SCALE GENOMIC DNA]</scope>
    <source>
        <strain evidence="1 4">CcD38</strain>
        <strain evidence="2 3">CcD93</strain>
    </source>
</reference>
<gene>
    <name evidence="1" type="ORF">CCAND38_600009</name>
    <name evidence="2" type="ORF">CCAND93_80009</name>
</gene>
<dbReference type="AlphaFoldDB" id="A0A0B7IW13"/>
<dbReference type="InterPro" id="IPR025348">
    <property type="entry name" value="DUF4252"/>
</dbReference>
<dbReference type="RefSeq" id="WP_042009676.1">
    <property type="nucleotide sequence ID" value="NZ_CDOI01000174.1"/>
</dbReference>
<proteinExistence type="predicted"/>
<evidence type="ECO:0000313" key="2">
    <source>
        <dbReference type="EMBL" id="CEN54247.1"/>
    </source>
</evidence>
<dbReference type="EMBL" id="CDOL01000272">
    <property type="protein sequence ID" value="CEN54247.1"/>
    <property type="molecule type" value="Genomic_DNA"/>
</dbReference>
<organism evidence="2 3">
    <name type="scientific">Capnocytophaga canis</name>
    <dbReference type="NCBI Taxonomy" id="1848903"/>
    <lineage>
        <taxon>Bacteria</taxon>
        <taxon>Pseudomonadati</taxon>
        <taxon>Bacteroidota</taxon>
        <taxon>Flavobacteriia</taxon>
        <taxon>Flavobacteriales</taxon>
        <taxon>Flavobacteriaceae</taxon>
        <taxon>Capnocytophaga</taxon>
    </lineage>
</organism>
<dbReference type="EMBL" id="CDOI01000174">
    <property type="protein sequence ID" value="CEN48531.1"/>
    <property type="molecule type" value="Genomic_DNA"/>
</dbReference>
<protein>
    <recommendedName>
        <fullName evidence="5">DUF4252 domain-containing protein</fullName>
    </recommendedName>
</protein>
<sequence>MKKIVYLLLFFLISISIISCNSNSLQSYIVKNSENKDFKSITFSPKDFLKLGGSSVDEKNILNVIENVHILMYEKKNNGDFQKEYQEVKQLLKTDKYEELIQISNKEYKINVNYVGSDDNIKEVILLVSQNKEKFALMRMITQNLNIDELSKLSSDLTDIGNSVDHDKAHNVISEIRQLLY</sequence>
<evidence type="ECO:0000313" key="1">
    <source>
        <dbReference type="EMBL" id="CEN48531.1"/>
    </source>
</evidence>
<dbReference type="Proteomes" id="UP000045051">
    <property type="component" value="Unassembled WGS sequence"/>
</dbReference>
<evidence type="ECO:0000313" key="3">
    <source>
        <dbReference type="Proteomes" id="UP000038200"/>
    </source>
</evidence>
<evidence type="ECO:0000313" key="4">
    <source>
        <dbReference type="Proteomes" id="UP000045051"/>
    </source>
</evidence>
<dbReference type="PROSITE" id="PS51257">
    <property type="entry name" value="PROKAR_LIPOPROTEIN"/>
    <property type="match status" value="1"/>
</dbReference>
<evidence type="ECO:0008006" key="5">
    <source>
        <dbReference type="Google" id="ProtNLM"/>
    </source>
</evidence>
<dbReference type="OrthoDB" id="1143555at2"/>
<dbReference type="Pfam" id="PF14060">
    <property type="entry name" value="DUF4252"/>
    <property type="match status" value="1"/>
</dbReference>
<keyword evidence="4" id="KW-1185">Reference proteome</keyword>
<dbReference type="Proteomes" id="UP000038200">
    <property type="component" value="Unassembled WGS sequence"/>
</dbReference>
<dbReference type="STRING" id="1848903.CCAND38_600009"/>
<name>A0A0B7IW13_9FLAO</name>